<reference evidence="2" key="1">
    <citation type="journal article" date="2022" name="bioRxiv">
        <title>Sequencing and chromosome-scale assembly of the giantPleurodeles waltlgenome.</title>
        <authorList>
            <person name="Brown T."/>
            <person name="Elewa A."/>
            <person name="Iarovenko S."/>
            <person name="Subramanian E."/>
            <person name="Araus A.J."/>
            <person name="Petzold A."/>
            <person name="Susuki M."/>
            <person name="Suzuki K.-i.T."/>
            <person name="Hayashi T."/>
            <person name="Toyoda A."/>
            <person name="Oliveira C."/>
            <person name="Osipova E."/>
            <person name="Leigh N.D."/>
            <person name="Simon A."/>
            <person name="Yun M.H."/>
        </authorList>
    </citation>
    <scope>NUCLEOTIDE SEQUENCE</scope>
    <source>
        <strain evidence="2">20211129_DDA</strain>
        <tissue evidence="2">Liver</tissue>
    </source>
</reference>
<gene>
    <name evidence="2" type="ORF">NDU88_003602</name>
</gene>
<organism evidence="2 3">
    <name type="scientific">Pleurodeles waltl</name>
    <name type="common">Iberian ribbed newt</name>
    <dbReference type="NCBI Taxonomy" id="8319"/>
    <lineage>
        <taxon>Eukaryota</taxon>
        <taxon>Metazoa</taxon>
        <taxon>Chordata</taxon>
        <taxon>Craniata</taxon>
        <taxon>Vertebrata</taxon>
        <taxon>Euteleostomi</taxon>
        <taxon>Amphibia</taxon>
        <taxon>Batrachia</taxon>
        <taxon>Caudata</taxon>
        <taxon>Salamandroidea</taxon>
        <taxon>Salamandridae</taxon>
        <taxon>Pleurodelinae</taxon>
        <taxon>Pleurodeles</taxon>
    </lineage>
</organism>
<accession>A0AAV7MSP5</accession>
<dbReference type="Proteomes" id="UP001066276">
    <property type="component" value="Chromosome 9"/>
</dbReference>
<sequence length="92" mass="10416">MLATSRESRPASAPGEESRRWEGQGWVVRRGWQAGGWWVFEAAAPLGRGTLNQCLSQEPEADGGRTRLRHRREGGCRVRFPRGRGSQMEAWH</sequence>
<comment type="caution">
    <text evidence="2">The sequence shown here is derived from an EMBL/GenBank/DDBJ whole genome shotgun (WGS) entry which is preliminary data.</text>
</comment>
<feature type="region of interest" description="Disordered" evidence="1">
    <location>
        <begin position="1"/>
        <end position="22"/>
    </location>
</feature>
<dbReference type="EMBL" id="JANPWB010000013">
    <property type="protein sequence ID" value="KAJ1106199.1"/>
    <property type="molecule type" value="Genomic_DNA"/>
</dbReference>
<evidence type="ECO:0000256" key="1">
    <source>
        <dbReference type="SAM" id="MobiDB-lite"/>
    </source>
</evidence>
<dbReference type="AlphaFoldDB" id="A0AAV7MSP5"/>
<name>A0AAV7MSP5_PLEWA</name>
<protein>
    <submittedName>
        <fullName evidence="2">Uncharacterized protein</fullName>
    </submittedName>
</protein>
<proteinExistence type="predicted"/>
<keyword evidence="3" id="KW-1185">Reference proteome</keyword>
<evidence type="ECO:0000313" key="2">
    <source>
        <dbReference type="EMBL" id="KAJ1106199.1"/>
    </source>
</evidence>
<evidence type="ECO:0000313" key="3">
    <source>
        <dbReference type="Proteomes" id="UP001066276"/>
    </source>
</evidence>